<name>A0ABS5IX17_9BACT</name>
<proteinExistence type="predicted"/>
<keyword evidence="2" id="KW-1185">Reference proteome</keyword>
<organism evidence="1 2">
    <name type="scientific">Chitinophaga hostae</name>
    <dbReference type="NCBI Taxonomy" id="2831022"/>
    <lineage>
        <taxon>Bacteria</taxon>
        <taxon>Pseudomonadati</taxon>
        <taxon>Bacteroidota</taxon>
        <taxon>Chitinophagia</taxon>
        <taxon>Chitinophagales</taxon>
        <taxon>Chitinophagaceae</taxon>
        <taxon>Chitinophaga</taxon>
    </lineage>
</organism>
<evidence type="ECO:0000313" key="2">
    <source>
        <dbReference type="Proteomes" id="UP000676386"/>
    </source>
</evidence>
<dbReference type="Proteomes" id="UP000676386">
    <property type="component" value="Unassembled WGS sequence"/>
</dbReference>
<gene>
    <name evidence="1" type="primary">hxsD</name>
    <name evidence="1" type="ORF">KE626_09240</name>
</gene>
<protein>
    <submittedName>
        <fullName evidence="1">His-Xaa-Ser system protein HxsD</fullName>
    </submittedName>
</protein>
<dbReference type="EMBL" id="JAGTXB010000003">
    <property type="protein sequence ID" value="MBS0027489.1"/>
    <property type="molecule type" value="Genomic_DNA"/>
</dbReference>
<dbReference type="RefSeq" id="WP_211972579.1">
    <property type="nucleotide sequence ID" value="NZ_CBFHAM010000006.1"/>
</dbReference>
<accession>A0ABS5IX17</accession>
<dbReference type="NCBIfam" id="TIGR03976">
    <property type="entry name" value="chp_LLNDYxLRE"/>
    <property type="match status" value="1"/>
</dbReference>
<evidence type="ECO:0000313" key="1">
    <source>
        <dbReference type="EMBL" id="MBS0027489.1"/>
    </source>
</evidence>
<reference evidence="1 2" key="1">
    <citation type="submission" date="2021-04" db="EMBL/GenBank/DDBJ databases">
        <title>Chitinophaga sp. nov., isolated from the rhizosphere soil.</title>
        <authorList>
            <person name="He S."/>
        </authorList>
    </citation>
    <scope>NUCLEOTIDE SEQUENCE [LARGE SCALE GENOMIC DNA]</scope>
    <source>
        <strain evidence="1 2">2R12</strain>
    </source>
</reference>
<sequence length="124" mass="14562">METHQNDDVLNVTIDAEIYPEVVLLKCLYWYTNNFEVEIGKLNNLQYKITLKALHQTETLDWDNIVLKLKQDLIDFKLRQFITNETQTIRELIIAKAFAYYDHEKDPISEISDPVGFSPQSIKV</sequence>
<dbReference type="InterPro" id="IPR023974">
    <property type="entry name" value="HxsD"/>
</dbReference>
<comment type="caution">
    <text evidence="1">The sequence shown here is derived from an EMBL/GenBank/DDBJ whole genome shotgun (WGS) entry which is preliminary data.</text>
</comment>